<feature type="region of interest" description="Disordered" evidence="1">
    <location>
        <begin position="1"/>
        <end position="22"/>
    </location>
</feature>
<dbReference type="Pfam" id="PF02514">
    <property type="entry name" value="CobN-Mg_chel"/>
    <property type="match status" value="1"/>
</dbReference>
<gene>
    <name evidence="3" type="primary">cobN</name>
    <name evidence="3" type="ORF">EKO24_018700</name>
</gene>
<dbReference type="NCBIfam" id="NF004644">
    <property type="entry name" value="PRK05989.2-2"/>
    <property type="match status" value="1"/>
</dbReference>
<feature type="domain" description="CobN/magnesium chelatase" evidence="2">
    <location>
        <begin position="181"/>
        <end position="1260"/>
    </location>
</feature>
<evidence type="ECO:0000313" key="3">
    <source>
        <dbReference type="EMBL" id="TRW90649.1"/>
    </source>
</evidence>
<dbReference type="PANTHER" id="PTHR44119:SF4">
    <property type="entry name" value="AEROBIC COBALTOCHELATASE SUBUNIT COBN"/>
    <property type="match status" value="1"/>
</dbReference>
<dbReference type="CDD" id="cd10150">
    <property type="entry name" value="CobN_like"/>
    <property type="match status" value="1"/>
</dbReference>
<dbReference type="GO" id="GO:0051116">
    <property type="term" value="F:cobaltochelatase activity"/>
    <property type="evidence" value="ECO:0007669"/>
    <property type="project" value="UniProtKB-EC"/>
</dbReference>
<dbReference type="EC" id="6.6.1.2" evidence="3"/>
<proteinExistence type="predicted"/>
<protein>
    <submittedName>
        <fullName evidence="3">Cobaltochelatase subunit CobN</fullName>
        <ecNumber evidence="3">6.6.1.2</ecNumber>
    </submittedName>
</protein>
<dbReference type="Proteomes" id="UP000733744">
    <property type="component" value="Unassembled WGS sequence"/>
</dbReference>
<sequence length="1376" mass="152566">MDGGSAGAAGSGSSKNLEGLPSATTDLSEYPCHSTELREHMHKHSTIFKRLLFLISVTLWLTASIKPAIALTQPMPASEPILFLAAAPTQPGKFEHLKKIAAEQGMQIEARFLDKFTGQEKPGDFERYGLIVIDTPYGPTQGVAKERLGPLLPQITTPWLLIQNEAPDAKGIAPALVKTLHSYYSNGGRANFAEFFCQVRAQVYKQAARACLPPQIFPDAGIYHPDYTGRIFPTLDEYLHWKKPKAGQPVIAILFHQAHFASELTGFLDDTVRRIEAAGAVALPIYASMMTNGDITRLIQRNGKPVADVLINNQIMLNAEGRRSEFEALGIPVIQAMPFRRGEQADWEKDNPGVSTMDIPFYLAQPEYTGITDPLIAAYSRKADGDIVAIDYQLQSVVNKAVNLAKLRHLPNAEKKIAVLFWNYPPGEKNLSASFMNLPHSLENTLHAIKQAGYKTQTPDQTQLTEQLQRLLAPLYRDGQLPSLLHDGLAARLPMNRYRAWFDTLPAPVKEAVTARFGAPENSGMAIKENGEWFFVIPRLDLGNTVILPQPPRGERKDDKEKALYHSTSAPLNHFYLAAYLWARELHGAHALVHYGTHGSQEWTPGKERGLSIYDSPYLLLGDTPIVYPYIVDDIGEAVQAKRRGRATIISHATPPFAPAGLHGEINRLHDLVHTWLNMTEGEVRDKTRDEIIQVAAQNKIDRDMAWEPARIHDNFKEFADALHVQLHELALANQPLGLATFGLPAESDLRLFTVMQMLGKPLLAALQPKDPEEMIVGDYKKLRDTPVWKLLDQHVRQNQPYTGDAKIGEMLTKAREYWLNLTQTQEMANLLKALQGNYIPTSYGGDPVKNPDALPTGRNLYGFDPSRIPTQAAWEAGRAETEKLIAQYREKHGEYPKKLAFSLWSVETMRHFGVLEAQAFAALGFKPKWDEGGRVIGIEPIPAAELKRPRVDVVLSATGLYRDHFPNVMRWLATAAAQAAALNEPDNPVAAHSRAVEADLLQRGVEAGLARRLADTRIFSNRSGSYGTGLDDATLASDTWGTGKDGKEDRATGDKKLADLYLNRMQYAYGPDEKEWGSLPPDAAKGVNLYAENLKGVQAALLSRSSNLYGMLTTDDPFQYLGGIGLAVRSLNGKSPELYIANLRDTGTPKLETAAGFLAKELKTRQLHPGWIAAMQKEGYSGAIDMLDAVNNLWGWQAVAPETVRSDQWDEIRDVYVNDKYKLGMKEWFEKNHPHAQAQMIERMLEAARKGYWQTDAKSLTELAQRYRELAQRFDVRTDNQKFAEYTDGLIKQAAEQGVAGFGLSDLPPVQTKAETAQTAPPAPTKMVTGQQLVKQNAAANPSKSIYLGIGLIFLAIGAGAWHQQYKAIGRCHGV</sequence>
<keyword evidence="3" id="KW-0436">Ligase</keyword>
<evidence type="ECO:0000313" key="4">
    <source>
        <dbReference type="Proteomes" id="UP000733744"/>
    </source>
</evidence>
<evidence type="ECO:0000259" key="2">
    <source>
        <dbReference type="Pfam" id="PF02514"/>
    </source>
</evidence>
<organism evidence="3 4">
    <name type="scientific">Candidatus Methylobacter oryzae</name>
    <dbReference type="NCBI Taxonomy" id="2497749"/>
    <lineage>
        <taxon>Bacteria</taxon>
        <taxon>Pseudomonadati</taxon>
        <taxon>Pseudomonadota</taxon>
        <taxon>Gammaproteobacteria</taxon>
        <taxon>Methylococcales</taxon>
        <taxon>Methylococcaceae</taxon>
        <taxon>Methylobacter</taxon>
    </lineage>
</organism>
<dbReference type="InterPro" id="IPR003672">
    <property type="entry name" value="CobN/Mg_chltase"/>
</dbReference>
<dbReference type="EMBL" id="RYFG02000117">
    <property type="protein sequence ID" value="TRW90649.1"/>
    <property type="molecule type" value="Genomic_DNA"/>
</dbReference>
<dbReference type="PANTHER" id="PTHR44119">
    <property type="entry name" value="MAGNESIUM-CHELATASE SUBUNIT CHLH, CHLOROPLASTIC"/>
    <property type="match status" value="1"/>
</dbReference>
<feature type="compositionally biased region" description="Gly residues" evidence="1">
    <location>
        <begin position="1"/>
        <end position="10"/>
    </location>
</feature>
<accession>A0ABY3C602</accession>
<reference evidence="3 4" key="1">
    <citation type="journal article" date="2019" name="Antonie Van Leeuwenhoek">
        <title>Description of 'Ca. Methylobacter oryzae' KRF1, a novel species from the environmentally important Methylobacter clade 2.</title>
        <authorList>
            <person name="Khatri K."/>
            <person name="Mohite J.A."/>
            <person name="Pandit P.S."/>
            <person name="Bahulikar R."/>
            <person name="Rahalkar M.C."/>
        </authorList>
    </citation>
    <scope>NUCLEOTIDE SEQUENCE [LARGE SCALE GENOMIC DNA]</scope>
    <source>
        <strain evidence="3 4">KRF1</strain>
    </source>
</reference>
<name>A0ABY3C602_9GAMM</name>
<comment type="caution">
    <text evidence="3">The sequence shown here is derived from an EMBL/GenBank/DDBJ whole genome shotgun (WGS) entry which is preliminary data.</text>
</comment>
<keyword evidence="4" id="KW-1185">Reference proteome</keyword>
<evidence type="ECO:0000256" key="1">
    <source>
        <dbReference type="SAM" id="MobiDB-lite"/>
    </source>
</evidence>